<dbReference type="InterPro" id="IPR036388">
    <property type="entry name" value="WH-like_DNA-bd_sf"/>
</dbReference>
<dbReference type="Pfam" id="PF03466">
    <property type="entry name" value="LysR_substrate"/>
    <property type="match status" value="1"/>
</dbReference>
<dbReference type="CDD" id="cd05466">
    <property type="entry name" value="PBP2_LTTR_substrate"/>
    <property type="match status" value="1"/>
</dbReference>
<keyword evidence="4" id="KW-0804">Transcription</keyword>
<dbReference type="EMBL" id="CP090978">
    <property type="protein sequence ID" value="UJF35258.1"/>
    <property type="molecule type" value="Genomic_DNA"/>
</dbReference>
<proteinExistence type="inferred from homology"/>
<evidence type="ECO:0000256" key="2">
    <source>
        <dbReference type="ARBA" id="ARBA00023015"/>
    </source>
</evidence>
<dbReference type="SUPFAM" id="SSF46785">
    <property type="entry name" value="Winged helix' DNA-binding domain"/>
    <property type="match status" value="1"/>
</dbReference>
<comment type="similarity">
    <text evidence="1">Belongs to the LysR transcriptional regulatory family.</text>
</comment>
<evidence type="ECO:0000259" key="5">
    <source>
        <dbReference type="PROSITE" id="PS50931"/>
    </source>
</evidence>
<evidence type="ECO:0000256" key="1">
    <source>
        <dbReference type="ARBA" id="ARBA00009437"/>
    </source>
</evidence>
<dbReference type="PANTHER" id="PTHR30126">
    <property type="entry name" value="HTH-TYPE TRANSCRIPTIONAL REGULATOR"/>
    <property type="match status" value="1"/>
</dbReference>
<dbReference type="InterPro" id="IPR005119">
    <property type="entry name" value="LysR_subst-bd"/>
</dbReference>
<feature type="domain" description="HTH lysR-type" evidence="5">
    <location>
        <begin position="1"/>
        <end position="58"/>
    </location>
</feature>
<dbReference type="PANTHER" id="PTHR30126:SF100">
    <property type="entry name" value="LYSR-FAMILY TRANSCRIPTIONAL REGULATOR"/>
    <property type="match status" value="1"/>
</dbReference>
<evidence type="ECO:0000256" key="4">
    <source>
        <dbReference type="ARBA" id="ARBA00023163"/>
    </source>
</evidence>
<evidence type="ECO:0000313" key="7">
    <source>
        <dbReference type="Proteomes" id="UP001649230"/>
    </source>
</evidence>
<dbReference type="RefSeq" id="WP_235121826.1">
    <property type="nucleotide sequence ID" value="NZ_CP090978.1"/>
</dbReference>
<keyword evidence="7" id="KW-1185">Reference proteome</keyword>
<dbReference type="InterPro" id="IPR000847">
    <property type="entry name" value="LysR_HTH_N"/>
</dbReference>
<evidence type="ECO:0000313" key="6">
    <source>
        <dbReference type="EMBL" id="UJF35258.1"/>
    </source>
</evidence>
<dbReference type="Proteomes" id="UP001649230">
    <property type="component" value="Chromosome"/>
</dbReference>
<accession>A0ABY3SMH7</accession>
<evidence type="ECO:0000256" key="3">
    <source>
        <dbReference type="ARBA" id="ARBA00023125"/>
    </source>
</evidence>
<name>A0ABY3SMH7_9BACL</name>
<dbReference type="PROSITE" id="PS50931">
    <property type="entry name" value="HTH_LYSR"/>
    <property type="match status" value="1"/>
</dbReference>
<sequence>MDISVYKTALEVAKWQNFTKAADMLGYAQSSVTSQIQKLEADYGIEMFERIGKKMKPTPAGEELLRYAAKLVRLYEESKVSVAGQTAGSFILGTFETTLASYMLPPYLGSFKKLYPQFSIVLGEVAENDIYRSIKAGECDMGFVVEDSLLDPDLRFEPIREEEFILIAHPDHPLAQRDVVHPADLNGTELLMSTQGCRCRRLFEQMLRSRQVKYTIPYEINNYETVKKCVMHGLGISIIPKTIVLNEIKTGQLAALPLHYPAFKLMVHLCYHVKKQISKPMRAFIESLCGTTQPEWPAPAQSDTALPL</sequence>
<dbReference type="InterPro" id="IPR036390">
    <property type="entry name" value="WH_DNA-bd_sf"/>
</dbReference>
<organism evidence="6 7">
    <name type="scientific">Paenibacillus hexagrammi</name>
    <dbReference type="NCBI Taxonomy" id="2908839"/>
    <lineage>
        <taxon>Bacteria</taxon>
        <taxon>Bacillati</taxon>
        <taxon>Bacillota</taxon>
        <taxon>Bacilli</taxon>
        <taxon>Bacillales</taxon>
        <taxon>Paenibacillaceae</taxon>
        <taxon>Paenibacillus</taxon>
    </lineage>
</organism>
<dbReference type="Gene3D" id="3.40.190.290">
    <property type="match status" value="1"/>
</dbReference>
<dbReference type="SUPFAM" id="SSF53850">
    <property type="entry name" value="Periplasmic binding protein-like II"/>
    <property type="match status" value="1"/>
</dbReference>
<keyword evidence="3" id="KW-0238">DNA-binding</keyword>
<dbReference type="Gene3D" id="1.10.10.10">
    <property type="entry name" value="Winged helix-like DNA-binding domain superfamily/Winged helix DNA-binding domain"/>
    <property type="match status" value="1"/>
</dbReference>
<protein>
    <submittedName>
        <fullName evidence="6">LysR family transcriptional regulator</fullName>
    </submittedName>
</protein>
<gene>
    <name evidence="6" type="ORF">L0M14_09155</name>
</gene>
<reference evidence="6 7" key="1">
    <citation type="journal article" date="2024" name="Int. J. Syst. Evol. Microbiol.">
        <title>Paenibacillus hexagrammi sp. nov., a novel bacterium isolated from the gut content of Hexagrammos agrammus.</title>
        <authorList>
            <person name="Jung H.K."/>
            <person name="Kim D.G."/>
            <person name="Zin H."/>
            <person name="Park J."/>
            <person name="Jung H."/>
            <person name="Kim Y.O."/>
            <person name="Kong H.J."/>
            <person name="Kim J.W."/>
            <person name="Kim Y.S."/>
        </authorList>
    </citation>
    <scope>NUCLEOTIDE SEQUENCE [LARGE SCALE GENOMIC DNA]</scope>
    <source>
        <strain evidence="6 7">YPD9-1</strain>
    </source>
</reference>
<dbReference type="Pfam" id="PF00126">
    <property type="entry name" value="HTH_1"/>
    <property type="match status" value="1"/>
</dbReference>
<dbReference type="PRINTS" id="PR00039">
    <property type="entry name" value="HTHLYSR"/>
</dbReference>
<keyword evidence="2" id="KW-0805">Transcription regulation</keyword>